<evidence type="ECO:0000259" key="1">
    <source>
        <dbReference type="PROSITE" id="PS50995"/>
    </source>
</evidence>
<dbReference type="Gene3D" id="1.10.10.10">
    <property type="entry name" value="Winged helix-like DNA-binding domain superfamily/Winged helix DNA-binding domain"/>
    <property type="match status" value="1"/>
</dbReference>
<keyword evidence="3" id="KW-1185">Reference proteome</keyword>
<dbReference type="InterPro" id="IPR036390">
    <property type="entry name" value="WH_DNA-bd_sf"/>
</dbReference>
<reference evidence="2 3" key="1">
    <citation type="submission" date="2020-07" db="EMBL/GenBank/DDBJ databases">
        <title>Sequencing the genomes of 1000 actinobacteria strains.</title>
        <authorList>
            <person name="Klenk H.-P."/>
        </authorList>
    </citation>
    <scope>NUCLEOTIDE SEQUENCE [LARGE SCALE GENOMIC DNA]</scope>
    <source>
        <strain evidence="2 3">DSM 18965</strain>
    </source>
</reference>
<dbReference type="EMBL" id="JACCBE010000001">
    <property type="protein sequence ID" value="NYD58618.1"/>
    <property type="molecule type" value="Genomic_DNA"/>
</dbReference>
<dbReference type="InterPro" id="IPR036388">
    <property type="entry name" value="WH-like_DNA-bd_sf"/>
</dbReference>
<gene>
    <name evidence="2" type="ORF">BKA08_002856</name>
</gene>
<protein>
    <submittedName>
        <fullName evidence="2">DNA-binding MarR family transcriptional regulator</fullName>
    </submittedName>
</protein>
<comment type="caution">
    <text evidence="2">The sequence shown here is derived from an EMBL/GenBank/DDBJ whole genome shotgun (WGS) entry which is preliminary data.</text>
</comment>
<name>A0A7Y9F2W2_9ACTN</name>
<accession>A0A7Y9F2W2</accession>
<proteinExistence type="predicted"/>
<dbReference type="Pfam" id="PF12802">
    <property type="entry name" value="MarR_2"/>
    <property type="match status" value="1"/>
</dbReference>
<dbReference type="RefSeq" id="WP_179616209.1">
    <property type="nucleotide sequence ID" value="NZ_CP059163.1"/>
</dbReference>
<organism evidence="2 3">
    <name type="scientific">Nocardioides marinisabuli</name>
    <dbReference type="NCBI Taxonomy" id="419476"/>
    <lineage>
        <taxon>Bacteria</taxon>
        <taxon>Bacillati</taxon>
        <taxon>Actinomycetota</taxon>
        <taxon>Actinomycetes</taxon>
        <taxon>Propionibacteriales</taxon>
        <taxon>Nocardioidaceae</taxon>
        <taxon>Nocardioides</taxon>
    </lineage>
</organism>
<dbReference type="PANTHER" id="PTHR33164">
    <property type="entry name" value="TRANSCRIPTIONAL REGULATOR, MARR FAMILY"/>
    <property type="match status" value="1"/>
</dbReference>
<dbReference type="GO" id="GO:0003677">
    <property type="term" value="F:DNA binding"/>
    <property type="evidence" value="ECO:0007669"/>
    <property type="project" value="UniProtKB-KW"/>
</dbReference>
<keyword evidence="2" id="KW-0238">DNA-binding</keyword>
<dbReference type="PROSITE" id="PS50995">
    <property type="entry name" value="HTH_MARR_2"/>
    <property type="match status" value="1"/>
</dbReference>
<dbReference type="SMART" id="SM00347">
    <property type="entry name" value="HTH_MARR"/>
    <property type="match status" value="1"/>
</dbReference>
<dbReference type="InterPro" id="IPR000835">
    <property type="entry name" value="HTH_MarR-typ"/>
</dbReference>
<dbReference type="GO" id="GO:0006950">
    <property type="term" value="P:response to stress"/>
    <property type="evidence" value="ECO:0007669"/>
    <property type="project" value="TreeGrafter"/>
</dbReference>
<sequence length="157" mass="17156">MDDETPWLTAEEQDAWRALVGVLARLPHALDSQLSRDAGLRHFDYGVLSRLSEAPARTLRMGELAGAAEGSLPRLSQVVARLEKRGLVRRTPDPADGRYTLATLTDQGWEAVVAAAPGHVAEVRRLVFDALEPAMVAQVAEIGSRILQRVDPQNRSV</sequence>
<dbReference type="Proteomes" id="UP000516957">
    <property type="component" value="Unassembled WGS sequence"/>
</dbReference>
<dbReference type="GO" id="GO:0003700">
    <property type="term" value="F:DNA-binding transcription factor activity"/>
    <property type="evidence" value="ECO:0007669"/>
    <property type="project" value="InterPro"/>
</dbReference>
<dbReference type="AlphaFoldDB" id="A0A7Y9F2W2"/>
<feature type="domain" description="HTH marR-type" evidence="1">
    <location>
        <begin position="12"/>
        <end position="148"/>
    </location>
</feature>
<evidence type="ECO:0000313" key="2">
    <source>
        <dbReference type="EMBL" id="NYD58618.1"/>
    </source>
</evidence>
<dbReference type="SUPFAM" id="SSF46785">
    <property type="entry name" value="Winged helix' DNA-binding domain"/>
    <property type="match status" value="1"/>
</dbReference>
<dbReference type="InterPro" id="IPR039422">
    <property type="entry name" value="MarR/SlyA-like"/>
</dbReference>
<dbReference type="PANTHER" id="PTHR33164:SF99">
    <property type="entry name" value="MARR FAMILY REGULATORY PROTEIN"/>
    <property type="match status" value="1"/>
</dbReference>
<evidence type="ECO:0000313" key="3">
    <source>
        <dbReference type="Proteomes" id="UP000516957"/>
    </source>
</evidence>